<evidence type="ECO:0000259" key="7">
    <source>
        <dbReference type="Pfam" id="PF01171"/>
    </source>
</evidence>
<evidence type="ECO:0000256" key="4">
    <source>
        <dbReference type="ARBA" id="ARBA00022840"/>
    </source>
</evidence>
<keyword evidence="2 6" id="KW-0819">tRNA processing</keyword>
<dbReference type="Gene3D" id="3.40.50.620">
    <property type="entry name" value="HUPs"/>
    <property type="match status" value="1"/>
</dbReference>
<reference evidence="8 9" key="1">
    <citation type="submission" date="2022-04" db="EMBL/GenBank/DDBJ databases">
        <authorList>
            <person name="Huq M.A."/>
        </authorList>
    </citation>
    <scope>NUCLEOTIDE SEQUENCE [LARGE SCALE GENOMIC DNA]</scope>
    <source>
        <strain evidence="8 9">MAH-33</strain>
    </source>
</reference>
<dbReference type="CDD" id="cd01992">
    <property type="entry name" value="TilS_N"/>
    <property type="match status" value="1"/>
</dbReference>
<dbReference type="InterPro" id="IPR014729">
    <property type="entry name" value="Rossmann-like_a/b/a_fold"/>
</dbReference>
<keyword evidence="9" id="KW-1185">Reference proteome</keyword>
<dbReference type="NCBIfam" id="TIGR02432">
    <property type="entry name" value="lysidine_TilS_N"/>
    <property type="match status" value="1"/>
</dbReference>
<evidence type="ECO:0000256" key="6">
    <source>
        <dbReference type="HAMAP-Rule" id="MF_01161"/>
    </source>
</evidence>
<accession>A0ABT0DV66</accession>
<dbReference type="EMBL" id="JALKHS010000006">
    <property type="protein sequence ID" value="MCK0531009.1"/>
    <property type="molecule type" value="Genomic_DNA"/>
</dbReference>
<dbReference type="RefSeq" id="WP_247230697.1">
    <property type="nucleotide sequence ID" value="NZ_JALKHS010000006.1"/>
</dbReference>
<dbReference type="PANTHER" id="PTHR43033:SF1">
    <property type="entry name" value="TRNA(ILE)-LYSIDINE SYNTHASE-RELATED"/>
    <property type="match status" value="1"/>
</dbReference>
<comment type="similarity">
    <text evidence="6">Belongs to the tRNA(Ile)-lysidine synthase family.</text>
</comment>
<dbReference type="InterPro" id="IPR012795">
    <property type="entry name" value="tRNA_Ile_lys_synt_N"/>
</dbReference>
<evidence type="ECO:0000313" key="9">
    <source>
        <dbReference type="Proteomes" id="UP001203512"/>
    </source>
</evidence>
<dbReference type="InterPro" id="IPR012094">
    <property type="entry name" value="tRNA_Ile_lys_synt"/>
</dbReference>
<evidence type="ECO:0000256" key="1">
    <source>
        <dbReference type="ARBA" id="ARBA00022598"/>
    </source>
</evidence>
<keyword evidence="6" id="KW-0963">Cytoplasm</keyword>
<evidence type="ECO:0000256" key="3">
    <source>
        <dbReference type="ARBA" id="ARBA00022741"/>
    </source>
</evidence>
<comment type="caution">
    <text evidence="8">The sequence shown here is derived from an EMBL/GenBank/DDBJ whole genome shotgun (WGS) entry which is preliminary data.</text>
</comment>
<comment type="catalytic activity">
    <reaction evidence="5 6">
        <text>cytidine(34) in tRNA(Ile2) + L-lysine + ATP = lysidine(34) in tRNA(Ile2) + AMP + diphosphate + H(+)</text>
        <dbReference type="Rhea" id="RHEA:43744"/>
        <dbReference type="Rhea" id="RHEA-COMP:10625"/>
        <dbReference type="Rhea" id="RHEA-COMP:10670"/>
        <dbReference type="ChEBI" id="CHEBI:15378"/>
        <dbReference type="ChEBI" id="CHEBI:30616"/>
        <dbReference type="ChEBI" id="CHEBI:32551"/>
        <dbReference type="ChEBI" id="CHEBI:33019"/>
        <dbReference type="ChEBI" id="CHEBI:82748"/>
        <dbReference type="ChEBI" id="CHEBI:83665"/>
        <dbReference type="ChEBI" id="CHEBI:456215"/>
        <dbReference type="EC" id="6.3.4.19"/>
    </reaction>
</comment>
<feature type="binding site" evidence="6">
    <location>
        <begin position="36"/>
        <end position="41"/>
    </location>
    <ligand>
        <name>ATP</name>
        <dbReference type="ChEBI" id="CHEBI:30616"/>
    </ligand>
</feature>
<evidence type="ECO:0000256" key="5">
    <source>
        <dbReference type="ARBA" id="ARBA00048539"/>
    </source>
</evidence>
<evidence type="ECO:0000256" key="2">
    <source>
        <dbReference type="ARBA" id="ARBA00022694"/>
    </source>
</evidence>
<dbReference type="PANTHER" id="PTHR43033">
    <property type="entry name" value="TRNA(ILE)-LYSIDINE SYNTHASE-RELATED"/>
    <property type="match status" value="1"/>
</dbReference>
<dbReference type="HAMAP" id="MF_01161">
    <property type="entry name" value="tRNA_Ile_lys_synt"/>
    <property type="match status" value="1"/>
</dbReference>
<keyword evidence="1 6" id="KW-0436">Ligase</keyword>
<dbReference type="Proteomes" id="UP001203512">
    <property type="component" value="Unassembled WGS sequence"/>
</dbReference>
<evidence type="ECO:0000313" key="8">
    <source>
        <dbReference type="EMBL" id="MCK0531009.1"/>
    </source>
</evidence>
<sequence>MAEPSSAQSDLEALLIQTVGDLVGEAAGLRFGVAVSGGPDSMTLLDLAHRCFAGRVEAATVDHGLRPESADEAAMVAQWCSGRGIPHAVLHPAAPLTGNVQQWARAQRYAALEEWRVERRIDWLCTAHHADDQLETVLMRLNRGSGVNGLSGIRARQGHVLRPLLNARRADLLDHVRSAGLPFVNDPSNADPRFDRAAIRQHLENVSWLDARAAARSAAALAECAEALDWMIDDLAAAHVRREDGAWLLTRTDLPRELLRRLVMRIVAEAQPGALPRGDGIDRAILIAAQGGQTSLGALLIKGGAVWKISVAPARR</sequence>
<dbReference type="GO" id="GO:0032267">
    <property type="term" value="F:tRNA(Ile)-lysidine synthase activity"/>
    <property type="evidence" value="ECO:0007669"/>
    <property type="project" value="UniProtKB-EC"/>
</dbReference>
<proteinExistence type="inferred from homology"/>
<name>A0ABT0DV66_9SPHN</name>
<comment type="subcellular location">
    <subcellularLocation>
        <location evidence="6">Cytoplasm</location>
    </subcellularLocation>
</comment>
<feature type="domain" description="tRNA(Ile)-lysidine/2-thiocytidine synthase N-terminal" evidence="7">
    <location>
        <begin position="31"/>
        <end position="201"/>
    </location>
</feature>
<protein>
    <recommendedName>
        <fullName evidence="6">tRNA(Ile)-lysidine synthase</fullName>
        <ecNumber evidence="6">6.3.4.19</ecNumber>
    </recommendedName>
    <alternativeName>
        <fullName evidence="6">tRNA(Ile)-2-lysyl-cytidine synthase</fullName>
    </alternativeName>
    <alternativeName>
        <fullName evidence="6">tRNA(Ile)-lysidine synthetase</fullName>
    </alternativeName>
</protein>
<comment type="domain">
    <text evidence="6">The N-terminal region contains the highly conserved SGGXDS motif, predicted to be a P-loop motif involved in ATP binding.</text>
</comment>
<dbReference type="EC" id="6.3.4.19" evidence="6"/>
<keyword evidence="4 6" id="KW-0067">ATP-binding</keyword>
<organism evidence="8 9">
    <name type="scientific">Sphingobium agri</name>
    <dbReference type="NCBI Taxonomy" id="2933566"/>
    <lineage>
        <taxon>Bacteria</taxon>
        <taxon>Pseudomonadati</taxon>
        <taxon>Pseudomonadota</taxon>
        <taxon>Alphaproteobacteria</taxon>
        <taxon>Sphingomonadales</taxon>
        <taxon>Sphingomonadaceae</taxon>
        <taxon>Sphingobium</taxon>
    </lineage>
</organism>
<dbReference type="InterPro" id="IPR011063">
    <property type="entry name" value="TilS/TtcA_N"/>
</dbReference>
<dbReference type="SUPFAM" id="SSF52402">
    <property type="entry name" value="Adenine nucleotide alpha hydrolases-like"/>
    <property type="match status" value="1"/>
</dbReference>
<comment type="function">
    <text evidence="6">Ligates lysine onto the cytidine present at position 34 of the AUA codon-specific tRNA(Ile) that contains the anticodon CAU, in an ATP-dependent manner. Cytidine is converted to lysidine, thus changing the amino acid specificity of the tRNA from methionine to isoleucine.</text>
</comment>
<keyword evidence="3 6" id="KW-0547">Nucleotide-binding</keyword>
<gene>
    <name evidence="6 8" type="primary">tilS</name>
    <name evidence="8" type="ORF">MU848_05365</name>
</gene>
<dbReference type="Pfam" id="PF01171">
    <property type="entry name" value="ATP_bind_3"/>
    <property type="match status" value="1"/>
</dbReference>